<dbReference type="Proteomes" id="UP000662747">
    <property type="component" value="Chromosome"/>
</dbReference>
<feature type="compositionally biased region" description="Basic and acidic residues" evidence="1">
    <location>
        <begin position="57"/>
        <end position="67"/>
    </location>
</feature>
<evidence type="ECO:0000313" key="3">
    <source>
        <dbReference type="Proteomes" id="UP000662747"/>
    </source>
</evidence>
<sequence length="67" mass="6873">MAQAIVSARAAQPFGSVASVVAVNGVAEVRLQQLFTAAKTGGYVGATCSGNPSPESGQRERGPQRRQ</sequence>
<keyword evidence="3" id="KW-1185">Reference proteome</keyword>
<protein>
    <submittedName>
        <fullName evidence="2">Uncharacterized protein</fullName>
    </submittedName>
</protein>
<dbReference type="RefSeq" id="WP_206728162.1">
    <property type="nucleotide sequence ID" value="NZ_CP071090.1"/>
</dbReference>
<dbReference type="EMBL" id="CP071090">
    <property type="protein sequence ID" value="QSQ26617.1"/>
    <property type="molecule type" value="Genomic_DNA"/>
</dbReference>
<name>A0ABX7P832_9BACT</name>
<organism evidence="2 3">
    <name type="scientific">Pyxidicoccus parkwayensis</name>
    <dbReference type="NCBI Taxonomy" id="2813578"/>
    <lineage>
        <taxon>Bacteria</taxon>
        <taxon>Pseudomonadati</taxon>
        <taxon>Myxococcota</taxon>
        <taxon>Myxococcia</taxon>
        <taxon>Myxococcales</taxon>
        <taxon>Cystobacterineae</taxon>
        <taxon>Myxococcaceae</taxon>
        <taxon>Pyxidicoccus</taxon>
    </lineage>
</organism>
<gene>
    <name evidence="2" type="ORF">JY651_17515</name>
</gene>
<feature type="region of interest" description="Disordered" evidence="1">
    <location>
        <begin position="44"/>
        <end position="67"/>
    </location>
</feature>
<reference evidence="2 3" key="1">
    <citation type="submission" date="2021-02" db="EMBL/GenBank/DDBJ databases">
        <title>De Novo genome assembly of isolated myxobacteria.</title>
        <authorList>
            <person name="Stevens D.C."/>
        </authorList>
    </citation>
    <scope>NUCLEOTIDE SEQUENCE [LARGE SCALE GENOMIC DNA]</scope>
    <source>
        <strain evidence="3">SCPEA02</strain>
    </source>
</reference>
<evidence type="ECO:0000256" key="1">
    <source>
        <dbReference type="SAM" id="MobiDB-lite"/>
    </source>
</evidence>
<proteinExistence type="predicted"/>
<evidence type="ECO:0000313" key="2">
    <source>
        <dbReference type="EMBL" id="QSQ26617.1"/>
    </source>
</evidence>
<accession>A0ABX7P832</accession>